<dbReference type="PANTHER" id="PTHR11439">
    <property type="entry name" value="GAG-POL-RELATED RETROTRANSPOSON"/>
    <property type="match status" value="1"/>
</dbReference>
<proteinExistence type="predicted"/>
<dbReference type="CDD" id="cd09272">
    <property type="entry name" value="RNase_HI_RT_Ty1"/>
    <property type="match status" value="1"/>
</dbReference>
<dbReference type="SUPFAM" id="SSF56672">
    <property type="entry name" value="DNA/RNA polymerases"/>
    <property type="match status" value="1"/>
</dbReference>
<dbReference type="EMBL" id="JAIVGD010000013">
    <property type="protein sequence ID" value="KAH0761863.1"/>
    <property type="molecule type" value="Genomic_DNA"/>
</dbReference>
<dbReference type="Proteomes" id="UP000826656">
    <property type="component" value="Unassembled WGS sequence"/>
</dbReference>
<gene>
    <name evidence="1" type="ORF">KY290_017936</name>
</gene>
<evidence type="ECO:0000313" key="2">
    <source>
        <dbReference type="Proteomes" id="UP000826656"/>
    </source>
</evidence>
<protein>
    <submittedName>
        <fullName evidence="1">Uncharacterized protein</fullName>
    </submittedName>
</protein>
<accession>A0ABQ7VDJ4</accession>
<name>A0ABQ7VDJ4_SOLTU</name>
<dbReference type="PANTHER" id="PTHR11439:SF489">
    <property type="entry name" value="RNA-DIRECTED DNA POLYMERASE"/>
    <property type="match status" value="1"/>
</dbReference>
<comment type="caution">
    <text evidence="1">The sequence shown here is derived from an EMBL/GenBank/DDBJ whole genome shotgun (WGS) entry which is preliminary data.</text>
</comment>
<dbReference type="InterPro" id="IPR043502">
    <property type="entry name" value="DNA/RNA_pol_sf"/>
</dbReference>
<evidence type="ECO:0000313" key="1">
    <source>
        <dbReference type="EMBL" id="KAH0761863.1"/>
    </source>
</evidence>
<organism evidence="1 2">
    <name type="scientific">Solanum tuberosum</name>
    <name type="common">Potato</name>
    <dbReference type="NCBI Taxonomy" id="4113"/>
    <lineage>
        <taxon>Eukaryota</taxon>
        <taxon>Viridiplantae</taxon>
        <taxon>Streptophyta</taxon>
        <taxon>Embryophyta</taxon>
        <taxon>Tracheophyta</taxon>
        <taxon>Spermatophyta</taxon>
        <taxon>Magnoliopsida</taxon>
        <taxon>eudicotyledons</taxon>
        <taxon>Gunneridae</taxon>
        <taxon>Pentapetalae</taxon>
        <taxon>asterids</taxon>
        <taxon>lamiids</taxon>
        <taxon>Solanales</taxon>
        <taxon>Solanaceae</taxon>
        <taxon>Solanoideae</taxon>
        <taxon>Solaneae</taxon>
        <taxon>Solanum</taxon>
    </lineage>
</organism>
<keyword evidence="2" id="KW-1185">Reference proteome</keyword>
<sequence length="179" mass="20301">MDILQEFSMQDCQGVSTPLSTTISLRLNDGSPPTDAKQYQSVIGKLQYLSFTRPDISFVVNKLSQFIHQPSHTHWQAVKCLLRYLKLTIHRGLLFHHGSKAALHVYSNADWAGDYNDHTSTSAYVIYLDLTPISWSSKKQRTVARSSTEAEYRAVAHIVAETNWLTNILKELHISLDNV</sequence>
<reference evidence="1 2" key="1">
    <citation type="journal article" date="2021" name="bioRxiv">
        <title>Chromosome-scale and haplotype-resolved genome assembly of a tetraploid potato cultivar.</title>
        <authorList>
            <person name="Sun H."/>
            <person name="Jiao W.-B."/>
            <person name="Krause K."/>
            <person name="Campoy J.A."/>
            <person name="Goel M."/>
            <person name="Folz-Donahue K."/>
            <person name="Kukat C."/>
            <person name="Huettel B."/>
            <person name="Schneeberger K."/>
        </authorList>
    </citation>
    <scope>NUCLEOTIDE SEQUENCE [LARGE SCALE GENOMIC DNA]</scope>
    <source>
        <strain evidence="1">SolTubOtavaFocal</strain>
        <tissue evidence="1">Leaves</tissue>
    </source>
</reference>